<keyword evidence="2" id="KW-1185">Reference proteome</keyword>
<proteinExistence type="predicted"/>
<sequence>MPSIFGKVVALENAYRELRFGVQSKENCFAVREIAAKTIRAIKEDRDRIYTTGPKVHGRFEASQLDLLSKWQGEAEAVFDNCERMAAKAA</sequence>
<dbReference type="EMBL" id="CXST01000002">
    <property type="protein sequence ID" value="CTQ45743.1"/>
    <property type="molecule type" value="Genomic_DNA"/>
</dbReference>
<reference evidence="2" key="1">
    <citation type="submission" date="2015-07" db="EMBL/GenBank/DDBJ databases">
        <authorList>
            <person name="Rodrigo-Torres Lidia"/>
            <person name="Arahal R.David."/>
        </authorList>
    </citation>
    <scope>NUCLEOTIDE SEQUENCE [LARGE SCALE GENOMIC DNA]</scope>
    <source>
        <strain evidence="2">CECT 4801</strain>
    </source>
</reference>
<accession>A0A0M6Y880</accession>
<dbReference type="Proteomes" id="UP000048926">
    <property type="component" value="Unassembled WGS sequence"/>
</dbReference>
<organism evidence="1 2">
    <name type="scientific">Roseibium aggregatum</name>
    <dbReference type="NCBI Taxonomy" id="187304"/>
    <lineage>
        <taxon>Bacteria</taxon>
        <taxon>Pseudomonadati</taxon>
        <taxon>Pseudomonadota</taxon>
        <taxon>Alphaproteobacteria</taxon>
        <taxon>Hyphomicrobiales</taxon>
        <taxon>Stappiaceae</taxon>
        <taxon>Roseibium</taxon>
    </lineage>
</organism>
<name>A0A0M6Y880_9HYPH</name>
<evidence type="ECO:0000313" key="1">
    <source>
        <dbReference type="EMBL" id="CTQ45743.1"/>
    </source>
</evidence>
<dbReference type="AlphaFoldDB" id="A0A0M6Y880"/>
<gene>
    <name evidence="1" type="ORF">LAL4801_04198</name>
</gene>
<protein>
    <submittedName>
        <fullName evidence="1">Uncharacterized protein</fullName>
    </submittedName>
</protein>
<evidence type="ECO:0000313" key="2">
    <source>
        <dbReference type="Proteomes" id="UP000048926"/>
    </source>
</evidence>